<accession>A0A7S4G831</accession>
<dbReference type="AlphaFoldDB" id="A0A7S4G831"/>
<organism evidence="1">
    <name type="scientific">Eutreptiella gymnastica</name>
    <dbReference type="NCBI Taxonomy" id="73025"/>
    <lineage>
        <taxon>Eukaryota</taxon>
        <taxon>Discoba</taxon>
        <taxon>Euglenozoa</taxon>
        <taxon>Euglenida</taxon>
        <taxon>Spirocuta</taxon>
        <taxon>Euglenophyceae</taxon>
        <taxon>Eutreptiales</taxon>
        <taxon>Eutreptiaceae</taxon>
        <taxon>Eutreptiella</taxon>
    </lineage>
</organism>
<reference evidence="1" key="1">
    <citation type="submission" date="2021-01" db="EMBL/GenBank/DDBJ databases">
        <authorList>
            <person name="Corre E."/>
            <person name="Pelletier E."/>
            <person name="Niang G."/>
            <person name="Scheremetjew M."/>
            <person name="Finn R."/>
            <person name="Kale V."/>
            <person name="Holt S."/>
            <person name="Cochrane G."/>
            <person name="Meng A."/>
            <person name="Brown T."/>
            <person name="Cohen L."/>
        </authorList>
    </citation>
    <scope>NUCLEOTIDE SEQUENCE</scope>
    <source>
        <strain evidence="1">CCMP1594</strain>
    </source>
</reference>
<name>A0A7S4G831_9EUGL</name>
<sequence>MTQQWPPEPWPPQPWHHTLFMGFRVREGVACAAASPRKDWQYEARKKGQEKDGEWRYVQPHQQHDEMSMKCRAEGAEDNLARSSQVGRGGWPPFTGAEVFSETLGGGLGLCAECFALFSTSTTTLCIFGPCVRPMSHSPTEPPDAALTPVSVSLCPQCAQQCAHWRDPLDCCGRSSK</sequence>
<evidence type="ECO:0000313" key="1">
    <source>
        <dbReference type="EMBL" id="CAE0828251.1"/>
    </source>
</evidence>
<dbReference type="EMBL" id="HBJA01114811">
    <property type="protein sequence ID" value="CAE0828251.1"/>
    <property type="molecule type" value="Transcribed_RNA"/>
</dbReference>
<proteinExistence type="predicted"/>
<gene>
    <name evidence="1" type="ORF">EGYM00163_LOCUS39520</name>
</gene>
<protein>
    <submittedName>
        <fullName evidence="1">Uncharacterized protein</fullName>
    </submittedName>
</protein>